<dbReference type="EMBL" id="JAHLQI010000005">
    <property type="protein sequence ID" value="MBU5490885.1"/>
    <property type="molecule type" value="Genomic_DNA"/>
</dbReference>
<dbReference type="SMART" id="SM00850">
    <property type="entry name" value="LytTR"/>
    <property type="match status" value="1"/>
</dbReference>
<proteinExistence type="predicted"/>
<comment type="caution">
    <text evidence="2">The sequence shown here is derived from an EMBL/GenBank/DDBJ whole genome shotgun (WGS) entry which is preliminary data.</text>
</comment>
<dbReference type="InterPro" id="IPR046947">
    <property type="entry name" value="LytR-like"/>
</dbReference>
<dbReference type="PROSITE" id="PS50930">
    <property type="entry name" value="HTH_LYTTR"/>
    <property type="match status" value="1"/>
</dbReference>
<accession>A0ABS6EVK3</accession>
<name>A0ABS6EVK3_9FIRM</name>
<evidence type="ECO:0000313" key="2">
    <source>
        <dbReference type="EMBL" id="MBU5490885.1"/>
    </source>
</evidence>
<keyword evidence="3" id="KW-1185">Reference proteome</keyword>
<dbReference type="Proteomes" id="UP000783588">
    <property type="component" value="Unassembled WGS sequence"/>
</dbReference>
<gene>
    <name evidence="2" type="ORF">KQI75_09700</name>
</gene>
<dbReference type="InterPro" id="IPR007492">
    <property type="entry name" value="LytTR_DNA-bd_dom"/>
</dbReference>
<evidence type="ECO:0000259" key="1">
    <source>
        <dbReference type="PROSITE" id="PS50930"/>
    </source>
</evidence>
<dbReference type="Pfam" id="PF04397">
    <property type="entry name" value="LytTR"/>
    <property type="match status" value="1"/>
</dbReference>
<reference evidence="2 3" key="1">
    <citation type="submission" date="2021-06" db="EMBL/GenBank/DDBJ databases">
        <authorList>
            <person name="Sun Q."/>
            <person name="Li D."/>
        </authorList>
    </citation>
    <scope>NUCLEOTIDE SEQUENCE [LARGE SCALE GENOMIC DNA]</scope>
    <source>
        <strain evidence="2 3">MSJd-7</strain>
    </source>
</reference>
<dbReference type="RefSeq" id="WP_216470588.1">
    <property type="nucleotide sequence ID" value="NZ_JAHLQI010000005.1"/>
</dbReference>
<protein>
    <submittedName>
        <fullName evidence="2">LytTR family transcriptional regulator</fullName>
    </submittedName>
</protein>
<feature type="domain" description="HTH LytTR-type" evidence="1">
    <location>
        <begin position="51"/>
        <end position="147"/>
    </location>
</feature>
<organism evidence="2 3">
    <name type="scientific">Butyricicoccus intestinisimiae</name>
    <dbReference type="NCBI Taxonomy" id="2841509"/>
    <lineage>
        <taxon>Bacteria</taxon>
        <taxon>Bacillati</taxon>
        <taxon>Bacillota</taxon>
        <taxon>Clostridia</taxon>
        <taxon>Eubacteriales</taxon>
        <taxon>Butyricicoccaceae</taxon>
        <taxon>Butyricicoccus</taxon>
    </lineage>
</organism>
<dbReference type="PANTHER" id="PTHR37299:SF4">
    <property type="entry name" value="TRANSCRIPTIONAL REGULATOR"/>
    <property type="match status" value="1"/>
</dbReference>
<dbReference type="PANTHER" id="PTHR37299">
    <property type="entry name" value="TRANSCRIPTIONAL REGULATOR-RELATED"/>
    <property type="match status" value="1"/>
</dbReference>
<sequence length="149" mass="16965">MKITLQPSDSEALEVIIRGNLSDPQIPQIIAALHAAKATSCLFLYQEDKEYLCPVKDILYFEAMDGKIIAFTKQGCMEARNKLYELAQTLYHSGFVQINKGTLLNVRQAQSVQSEFSGNYIVTLQDGKTRLTISRKYFKAFRTYVEKEL</sequence>
<evidence type="ECO:0000313" key="3">
    <source>
        <dbReference type="Proteomes" id="UP000783588"/>
    </source>
</evidence>